<proteinExistence type="inferred from homology"/>
<dbReference type="RefSeq" id="WP_424605176.1">
    <property type="nucleotide sequence ID" value="NZ_JBNAVA010000002.1"/>
</dbReference>
<keyword evidence="4 8" id="KW-1003">Cell membrane</keyword>
<evidence type="ECO:0000256" key="4">
    <source>
        <dbReference type="ARBA" id="ARBA00022475"/>
    </source>
</evidence>
<evidence type="ECO:0000256" key="7">
    <source>
        <dbReference type="ARBA" id="ARBA00023136"/>
    </source>
</evidence>
<evidence type="ECO:0000256" key="2">
    <source>
        <dbReference type="ARBA" id="ARBA00009142"/>
    </source>
</evidence>
<feature type="transmembrane region" description="Helical" evidence="8">
    <location>
        <begin position="98"/>
        <end position="115"/>
    </location>
</feature>
<dbReference type="GO" id="GO:0005886">
    <property type="term" value="C:plasma membrane"/>
    <property type="evidence" value="ECO:0007669"/>
    <property type="project" value="UniProtKB-SubCell"/>
</dbReference>
<feature type="transmembrane region" description="Helical" evidence="8">
    <location>
        <begin position="196"/>
        <end position="218"/>
    </location>
</feature>
<organism evidence="9 10">
    <name type="scientific">Calditerrivibrio nitroreducens</name>
    <dbReference type="NCBI Taxonomy" id="477976"/>
    <lineage>
        <taxon>Bacteria</taxon>
        <taxon>Pseudomonadati</taxon>
        <taxon>Deferribacterota</taxon>
        <taxon>Deferribacteres</taxon>
        <taxon>Deferribacterales</taxon>
        <taxon>Calditerrivibrionaceae</taxon>
    </lineage>
</organism>
<evidence type="ECO:0000256" key="1">
    <source>
        <dbReference type="ARBA" id="ARBA00004651"/>
    </source>
</evidence>
<dbReference type="PANTHER" id="PTHR30269:SF0">
    <property type="entry name" value="MEMBRANE TRANSPORTER PROTEIN YFCA-RELATED"/>
    <property type="match status" value="1"/>
</dbReference>
<comment type="subcellular location">
    <subcellularLocation>
        <location evidence="1 8">Cell membrane</location>
        <topology evidence="1 8">Multi-pass membrane protein</topology>
    </subcellularLocation>
</comment>
<evidence type="ECO:0000256" key="3">
    <source>
        <dbReference type="ARBA" id="ARBA00022448"/>
    </source>
</evidence>
<keyword evidence="5 8" id="KW-0812">Transmembrane</keyword>
<evidence type="ECO:0000313" key="10">
    <source>
        <dbReference type="Proteomes" id="UP000242881"/>
    </source>
</evidence>
<protein>
    <recommendedName>
        <fullName evidence="8">Probable membrane transporter protein</fullName>
    </recommendedName>
</protein>
<evidence type="ECO:0000256" key="8">
    <source>
        <dbReference type="RuleBase" id="RU363041"/>
    </source>
</evidence>
<keyword evidence="3" id="KW-0813">Transport</keyword>
<feature type="transmembrane region" description="Helical" evidence="8">
    <location>
        <begin position="224"/>
        <end position="242"/>
    </location>
</feature>
<comment type="similarity">
    <text evidence="2 8">Belongs to the 4-toluene sulfonate uptake permease (TSUP) (TC 2.A.102) family.</text>
</comment>
<dbReference type="InterPro" id="IPR002781">
    <property type="entry name" value="TM_pro_TauE-like"/>
</dbReference>
<feature type="transmembrane region" description="Helical" evidence="8">
    <location>
        <begin position="127"/>
        <end position="151"/>
    </location>
</feature>
<evidence type="ECO:0000256" key="6">
    <source>
        <dbReference type="ARBA" id="ARBA00022989"/>
    </source>
</evidence>
<evidence type="ECO:0000313" key="9">
    <source>
        <dbReference type="EMBL" id="PMP72707.1"/>
    </source>
</evidence>
<dbReference type="PANTHER" id="PTHR30269">
    <property type="entry name" value="TRANSMEMBRANE PROTEIN YFCA"/>
    <property type="match status" value="1"/>
</dbReference>
<feature type="transmembrane region" description="Helical" evidence="8">
    <location>
        <begin position="71"/>
        <end position="92"/>
    </location>
</feature>
<reference evidence="9 10" key="1">
    <citation type="submission" date="2018-01" db="EMBL/GenBank/DDBJ databases">
        <title>Metagenomic assembled genomes from two thermal pools in the Uzon Caldera, Kamchatka, Russia.</title>
        <authorList>
            <person name="Wilkins L."/>
            <person name="Ettinger C."/>
        </authorList>
    </citation>
    <scope>NUCLEOTIDE SEQUENCE [LARGE SCALE GENOMIC DNA]</scope>
    <source>
        <strain evidence="9">ZAV-05</strain>
    </source>
</reference>
<dbReference type="Proteomes" id="UP000242881">
    <property type="component" value="Unassembled WGS sequence"/>
</dbReference>
<dbReference type="EMBL" id="PNIN01000019">
    <property type="protein sequence ID" value="PMP72707.1"/>
    <property type="molecule type" value="Genomic_DNA"/>
</dbReference>
<keyword evidence="6 8" id="KW-1133">Transmembrane helix</keyword>
<sequence>MFKMVMLFLVGTLTGFINVLGGGGSFLTLPLLIFFGLPATVANGTNRIGILLQNISAIIKYISAGHFPVKFALLISIPVVMGSITGAKVAVMISDKSFTKYLAIFMFAITILTIFNPTKTIKIQNRYLYSVLSFIIFFVIGLYGGFIQAGVGFLLLAGTTLLGYDLVKGNAVKVFIVFILTVAALPVFITSGKIDYMMGISLGLGNILGGIIGASFSINKGAKFIRNFVTASIIFFSIILLFSK</sequence>
<comment type="caution">
    <text evidence="9">The sequence shown here is derived from an EMBL/GenBank/DDBJ whole genome shotgun (WGS) entry which is preliminary data.</text>
</comment>
<evidence type="ECO:0000256" key="5">
    <source>
        <dbReference type="ARBA" id="ARBA00022692"/>
    </source>
</evidence>
<dbReference type="Pfam" id="PF01925">
    <property type="entry name" value="TauE"/>
    <property type="match status" value="1"/>
</dbReference>
<dbReference type="AlphaFoldDB" id="A0A2J6WQQ2"/>
<keyword evidence="7 8" id="KW-0472">Membrane</keyword>
<gene>
    <name evidence="9" type="ORF">C0187_01170</name>
</gene>
<name>A0A2J6WQQ2_9BACT</name>
<feature type="transmembrane region" description="Helical" evidence="8">
    <location>
        <begin position="171"/>
        <end position="189"/>
    </location>
</feature>
<dbReference type="InterPro" id="IPR052017">
    <property type="entry name" value="TSUP"/>
</dbReference>
<accession>A0A2J6WQQ2</accession>